<evidence type="ECO:0000313" key="2">
    <source>
        <dbReference type="EMBL" id="KAJ8893905.1"/>
    </source>
</evidence>
<sequence>MKQHRNERARETGDPRDNPPTSGIVRHNSHLQKSKVNRSGIEPGSPWCGQHRKRQWPNPRSIEEEEEEETVVVWPSSRILVKLRERLRGAVLGTQTTALVESRTARAGRGPGGKIPQAPAVTCCESVSAFIGSPAPPNIHGRVRVAAAGKPSPATRHEYFSRRLLPDGPCQCRVRARMRRAPSALLMRRGAVGSPARENRQPFVSFVSLSKALLSNSSTCGKFPPTICAKVTLATKSGLTAIRPHVSRPSVRRGKREILDKTRRPVASSGTIPTCEIREERRRRQSHTAARLWSKRLPVETWILDEPELRRGSDTKGSPAMCGDWPAVIWVQGRRPRLSTGERTMSPLPAPHHDTTHMNILALRVAPYCRRRRKKCAPAQNAAHLCVQTIGDTVAERLACSPPTKSIRVQSPAGSLRIFACENRAGRCRWSAGFLGDLPFPPPLHSSAAPYSPQSPSWALKTSIRNTRTLKVFSWLIIVTKDNKTACPNSSSLVPRIQQVLPHGQEIVPHIALCAGSICQYNATSHVYSHRDPEAGFTCTPITPNRQSGKLEKPIRSRPRFPRESRKSRASGCVMIVQYVGFVQASSRQGLEQIVIMAADIRRDSRTTLRLVSSFLHQLHSSCMPHTTSLHYLITEKSFAITFIRPTSRGGVGWRATGMECGRVWVRIPGKARVLV</sequence>
<feature type="compositionally biased region" description="Basic and acidic residues" evidence="1">
    <location>
        <begin position="1"/>
        <end position="17"/>
    </location>
</feature>
<dbReference type="Proteomes" id="UP001159363">
    <property type="component" value="Chromosome 2"/>
</dbReference>
<reference evidence="2 3" key="1">
    <citation type="submission" date="2023-02" db="EMBL/GenBank/DDBJ databases">
        <title>LHISI_Scaffold_Assembly.</title>
        <authorList>
            <person name="Stuart O.P."/>
            <person name="Cleave R."/>
            <person name="Magrath M.J.L."/>
            <person name="Mikheyev A.S."/>
        </authorList>
    </citation>
    <scope>NUCLEOTIDE SEQUENCE [LARGE SCALE GENOMIC DNA]</scope>
    <source>
        <strain evidence="2">Daus_M_001</strain>
        <tissue evidence="2">Leg muscle</tissue>
    </source>
</reference>
<evidence type="ECO:0000256" key="1">
    <source>
        <dbReference type="SAM" id="MobiDB-lite"/>
    </source>
</evidence>
<proteinExistence type="predicted"/>
<feature type="compositionally biased region" description="Basic residues" evidence="1">
    <location>
        <begin position="27"/>
        <end position="36"/>
    </location>
</feature>
<organism evidence="2 3">
    <name type="scientific">Dryococelus australis</name>
    <dbReference type="NCBI Taxonomy" id="614101"/>
    <lineage>
        <taxon>Eukaryota</taxon>
        <taxon>Metazoa</taxon>
        <taxon>Ecdysozoa</taxon>
        <taxon>Arthropoda</taxon>
        <taxon>Hexapoda</taxon>
        <taxon>Insecta</taxon>
        <taxon>Pterygota</taxon>
        <taxon>Neoptera</taxon>
        <taxon>Polyneoptera</taxon>
        <taxon>Phasmatodea</taxon>
        <taxon>Verophasmatodea</taxon>
        <taxon>Anareolatae</taxon>
        <taxon>Phasmatidae</taxon>
        <taxon>Eurycanthinae</taxon>
        <taxon>Dryococelus</taxon>
    </lineage>
</organism>
<gene>
    <name evidence="2" type="ORF">PR048_006506</name>
</gene>
<dbReference type="EMBL" id="JARBHB010000002">
    <property type="protein sequence ID" value="KAJ8893905.1"/>
    <property type="molecule type" value="Genomic_DNA"/>
</dbReference>
<feature type="region of interest" description="Disordered" evidence="1">
    <location>
        <begin position="1"/>
        <end position="65"/>
    </location>
</feature>
<accession>A0ABQ9ICG9</accession>
<keyword evidence="3" id="KW-1185">Reference proteome</keyword>
<protein>
    <submittedName>
        <fullName evidence="2">Uncharacterized protein</fullName>
    </submittedName>
</protein>
<name>A0ABQ9ICG9_9NEOP</name>
<comment type="caution">
    <text evidence="2">The sequence shown here is derived from an EMBL/GenBank/DDBJ whole genome shotgun (WGS) entry which is preliminary data.</text>
</comment>
<evidence type="ECO:0000313" key="3">
    <source>
        <dbReference type="Proteomes" id="UP001159363"/>
    </source>
</evidence>